<reference evidence="4 5" key="1">
    <citation type="submission" date="2020-06" db="EMBL/GenBank/DDBJ databases">
        <authorList>
            <person name="Li R."/>
            <person name="Bekaert M."/>
        </authorList>
    </citation>
    <scope>NUCLEOTIDE SEQUENCE [LARGE SCALE GENOMIC DNA]</scope>
    <source>
        <strain evidence="5">wild</strain>
    </source>
</reference>
<dbReference type="GO" id="GO:0003723">
    <property type="term" value="F:RNA binding"/>
    <property type="evidence" value="ECO:0007669"/>
    <property type="project" value="InterPro"/>
</dbReference>
<feature type="region of interest" description="Disordered" evidence="2">
    <location>
        <begin position="262"/>
        <end position="442"/>
    </location>
</feature>
<evidence type="ECO:0000256" key="2">
    <source>
        <dbReference type="SAM" id="MobiDB-lite"/>
    </source>
</evidence>
<dbReference type="AlphaFoldDB" id="A0A6J8DW82"/>
<dbReference type="PANTHER" id="PTHR22639">
    <property type="entry name" value="GAG-RELATED PROTEIN"/>
    <property type="match status" value="1"/>
</dbReference>
<dbReference type="Proteomes" id="UP000507470">
    <property type="component" value="Unassembled WGS sequence"/>
</dbReference>
<feature type="compositionally biased region" description="Basic and acidic residues" evidence="2">
    <location>
        <begin position="360"/>
        <end position="375"/>
    </location>
</feature>
<dbReference type="Gene3D" id="4.10.60.10">
    <property type="entry name" value="Zinc finger, CCHC-type"/>
    <property type="match status" value="1"/>
</dbReference>
<evidence type="ECO:0000313" key="4">
    <source>
        <dbReference type="EMBL" id="CAC5411997.1"/>
    </source>
</evidence>
<gene>
    <name evidence="4" type="ORF">MCOR_45022</name>
</gene>
<keyword evidence="5" id="KW-1185">Reference proteome</keyword>
<evidence type="ECO:0000256" key="1">
    <source>
        <dbReference type="PROSITE-ProRule" id="PRU00047"/>
    </source>
</evidence>
<dbReference type="SUPFAM" id="SSF57756">
    <property type="entry name" value="Retrovirus zinc finger-like domains"/>
    <property type="match status" value="1"/>
</dbReference>
<dbReference type="InterPro" id="IPR036875">
    <property type="entry name" value="Znf_CCHC_sf"/>
</dbReference>
<dbReference type="GO" id="GO:0003690">
    <property type="term" value="F:double-stranded DNA binding"/>
    <property type="evidence" value="ECO:0007669"/>
    <property type="project" value="InterPro"/>
</dbReference>
<feature type="region of interest" description="Disordered" evidence="2">
    <location>
        <begin position="464"/>
        <end position="491"/>
    </location>
</feature>
<feature type="compositionally biased region" description="Basic and acidic residues" evidence="2">
    <location>
        <begin position="471"/>
        <end position="491"/>
    </location>
</feature>
<feature type="compositionally biased region" description="Basic and acidic residues" evidence="2">
    <location>
        <begin position="289"/>
        <end position="301"/>
    </location>
</feature>
<keyword evidence="1" id="KW-0863">Zinc-finger</keyword>
<feature type="domain" description="CCHC-type" evidence="3">
    <location>
        <begin position="224"/>
        <end position="237"/>
    </location>
</feature>
<dbReference type="GO" id="GO:0002218">
    <property type="term" value="P:activation of innate immune response"/>
    <property type="evidence" value="ECO:0007669"/>
    <property type="project" value="InterPro"/>
</dbReference>
<dbReference type="PANTHER" id="PTHR22639:SF3">
    <property type="entry name" value="ZINC FINGER CCHC DOMAIN-CONTAINING PROTEIN 3"/>
    <property type="match status" value="1"/>
</dbReference>
<dbReference type="SMART" id="SM00343">
    <property type="entry name" value="ZnF_C2HC"/>
    <property type="match status" value="2"/>
</dbReference>
<dbReference type="InterPro" id="IPR001878">
    <property type="entry name" value="Znf_CCHC"/>
</dbReference>
<accession>A0A6J8DW82</accession>
<protein>
    <recommendedName>
        <fullName evidence="3">CCHC-type domain-containing protein</fullName>
    </recommendedName>
</protein>
<sequence length="491" mass="55576">MVARNEVKKDIAHLEIKPFMAMLDDNFYYLFIVHKETFSYDKKKTVLVDVGDNRTIKAADVIANVEKEVGEGTVLACVPKSGNSYELTLTDKDALDLIVDTGFKVNDSNFKPRAIFSRDKVVSFFNVSHYVPDSEIREKLQEFGVTPKSPIKRKMHPGTDVANGTRYVVVRFSPERQSLPYTLKLSTGVSSFEYIRVVHDEQKRVCTQCFETSHVYANCPDNICYKCKRFGHLARACQTPPCETCHKVLSYCRCEPVWNRGRNENETTNDDTENDINANNSENETNSDIPEHETNTEHQENDGMNENEAEDEHMDGANGDDDNMEQSDDDDDNTAKSDADDDTIEESDADDDAKDEQFDENAKKDNDVIVSDEKQMSGVDNDELDLMTEDEHSNKQETVNVDNKMHKKGGSSPSKLKPQPIPRGPNLTDTVGKNTEVDGSKEADIEMTDEELAANMSKVRRKRLVTSPKFTSDELKKFRREPRNKESNSSS</sequence>
<dbReference type="EMBL" id="CACVKT020007942">
    <property type="protein sequence ID" value="CAC5411997.1"/>
    <property type="molecule type" value="Genomic_DNA"/>
</dbReference>
<dbReference type="InterPro" id="IPR042509">
    <property type="entry name" value="ZCCHC3"/>
</dbReference>
<dbReference type="GO" id="GO:0008270">
    <property type="term" value="F:zinc ion binding"/>
    <property type="evidence" value="ECO:0007669"/>
    <property type="project" value="UniProtKB-KW"/>
</dbReference>
<evidence type="ECO:0000313" key="5">
    <source>
        <dbReference type="Proteomes" id="UP000507470"/>
    </source>
</evidence>
<keyword evidence="1" id="KW-0862">Zinc</keyword>
<evidence type="ECO:0000259" key="3">
    <source>
        <dbReference type="PROSITE" id="PS50158"/>
    </source>
</evidence>
<proteinExistence type="predicted"/>
<dbReference type="PROSITE" id="PS50158">
    <property type="entry name" value="ZF_CCHC"/>
    <property type="match status" value="1"/>
</dbReference>
<dbReference type="OrthoDB" id="6175901at2759"/>
<feature type="compositionally biased region" description="Acidic residues" evidence="2">
    <location>
        <begin position="339"/>
        <end position="359"/>
    </location>
</feature>
<keyword evidence="1" id="KW-0479">Metal-binding</keyword>
<organism evidence="4 5">
    <name type="scientific">Mytilus coruscus</name>
    <name type="common">Sea mussel</name>
    <dbReference type="NCBI Taxonomy" id="42192"/>
    <lineage>
        <taxon>Eukaryota</taxon>
        <taxon>Metazoa</taxon>
        <taxon>Spiralia</taxon>
        <taxon>Lophotrochozoa</taxon>
        <taxon>Mollusca</taxon>
        <taxon>Bivalvia</taxon>
        <taxon>Autobranchia</taxon>
        <taxon>Pteriomorphia</taxon>
        <taxon>Mytilida</taxon>
        <taxon>Mytiloidea</taxon>
        <taxon>Mytilidae</taxon>
        <taxon>Mytilinae</taxon>
        <taxon>Mytilus</taxon>
    </lineage>
</organism>
<name>A0A6J8DW82_MYTCO</name>
<feature type="compositionally biased region" description="Acidic residues" evidence="2">
    <location>
        <begin position="303"/>
        <end position="332"/>
    </location>
</feature>